<feature type="transmembrane region" description="Helical" evidence="1">
    <location>
        <begin position="96"/>
        <end position="118"/>
    </location>
</feature>
<protein>
    <recommendedName>
        <fullName evidence="4">DUF2178 domain-containing protein</fullName>
    </recommendedName>
</protein>
<evidence type="ECO:0008006" key="4">
    <source>
        <dbReference type="Google" id="ProtNLM"/>
    </source>
</evidence>
<keyword evidence="1" id="KW-0472">Membrane</keyword>
<dbReference type="AlphaFoldDB" id="A0A919P2V7"/>
<gene>
    <name evidence="2" type="ORF">Cch01nite_31300</name>
</gene>
<organism evidence="2 3">
    <name type="scientific">Cellulomonas chitinilytica</name>
    <dbReference type="NCBI Taxonomy" id="398759"/>
    <lineage>
        <taxon>Bacteria</taxon>
        <taxon>Bacillati</taxon>
        <taxon>Actinomycetota</taxon>
        <taxon>Actinomycetes</taxon>
        <taxon>Micrococcales</taxon>
        <taxon>Cellulomonadaceae</taxon>
        <taxon>Cellulomonas</taxon>
    </lineage>
</organism>
<keyword evidence="1" id="KW-1133">Transmembrane helix</keyword>
<evidence type="ECO:0000313" key="2">
    <source>
        <dbReference type="EMBL" id="GIG22406.1"/>
    </source>
</evidence>
<dbReference type="RefSeq" id="WP_203757103.1">
    <property type="nucleotide sequence ID" value="NZ_BONK01000011.1"/>
</dbReference>
<keyword evidence="3" id="KW-1185">Reference proteome</keyword>
<evidence type="ECO:0000313" key="3">
    <source>
        <dbReference type="Proteomes" id="UP000632740"/>
    </source>
</evidence>
<dbReference type="Proteomes" id="UP000632740">
    <property type="component" value="Unassembled WGS sequence"/>
</dbReference>
<comment type="caution">
    <text evidence="2">The sequence shown here is derived from an EMBL/GenBank/DDBJ whole genome shotgun (WGS) entry which is preliminary data.</text>
</comment>
<feature type="transmembrane region" description="Helical" evidence="1">
    <location>
        <begin position="19"/>
        <end position="40"/>
    </location>
</feature>
<reference evidence="2" key="1">
    <citation type="submission" date="2021-01" db="EMBL/GenBank/DDBJ databases">
        <title>Whole genome shotgun sequence of Cellulomonas chitinilytica NBRC 110799.</title>
        <authorList>
            <person name="Komaki H."/>
            <person name="Tamura T."/>
        </authorList>
    </citation>
    <scope>NUCLEOTIDE SEQUENCE</scope>
    <source>
        <strain evidence="2">NBRC 110799</strain>
    </source>
</reference>
<keyword evidence="1" id="KW-0812">Transmembrane</keyword>
<feature type="transmembrane region" description="Helical" evidence="1">
    <location>
        <begin position="46"/>
        <end position="63"/>
    </location>
</feature>
<name>A0A919P2V7_9CELL</name>
<sequence>MSTTDTPARTPRLASRARFLVALVSGAVAIGIVVAVFVALDQPDTASGAATGGAVVLLLMALARWRSRRSPAQVSTAARLGAGVPDERDKSIVSGALSLVGGVSFLLASVGLACVMAGLDARAVLGLTVLALAVTLVVSLVVLERRG</sequence>
<evidence type="ECO:0000256" key="1">
    <source>
        <dbReference type="SAM" id="Phobius"/>
    </source>
</evidence>
<proteinExistence type="predicted"/>
<feature type="transmembrane region" description="Helical" evidence="1">
    <location>
        <begin position="124"/>
        <end position="143"/>
    </location>
</feature>
<accession>A0A919P2V7</accession>
<dbReference type="EMBL" id="BONK01000011">
    <property type="protein sequence ID" value="GIG22406.1"/>
    <property type="molecule type" value="Genomic_DNA"/>
</dbReference>